<dbReference type="PRINTS" id="PR00719">
    <property type="entry name" value="LMWPTPASE"/>
</dbReference>
<feature type="active site" description="Nucleophile" evidence="5">
    <location>
        <position position="8"/>
    </location>
</feature>
<evidence type="ECO:0000256" key="2">
    <source>
        <dbReference type="ARBA" id="ARBA00013064"/>
    </source>
</evidence>
<dbReference type="EC" id="3.1.3.48" evidence="2"/>
<dbReference type="SUPFAM" id="SSF52788">
    <property type="entry name" value="Phosphotyrosine protein phosphatases I"/>
    <property type="match status" value="1"/>
</dbReference>
<comment type="caution">
    <text evidence="7">The sequence shown here is derived from an EMBL/GenBank/DDBJ whole genome shotgun (WGS) entry which is preliminary data.</text>
</comment>
<accession>A0A0A6RVA1</accession>
<keyword evidence="3" id="KW-0378">Hydrolase</keyword>
<dbReference type="CDD" id="cd16343">
    <property type="entry name" value="LMWPTP"/>
    <property type="match status" value="1"/>
</dbReference>
<evidence type="ECO:0000313" key="8">
    <source>
        <dbReference type="Proteomes" id="UP000030428"/>
    </source>
</evidence>
<evidence type="ECO:0000259" key="6">
    <source>
        <dbReference type="SMART" id="SM00226"/>
    </source>
</evidence>
<evidence type="ECO:0000256" key="1">
    <source>
        <dbReference type="ARBA" id="ARBA00011063"/>
    </source>
</evidence>
<dbReference type="InterPro" id="IPR050438">
    <property type="entry name" value="LMW_PTPase"/>
</dbReference>
<proteinExistence type="inferred from homology"/>
<dbReference type="InterPro" id="IPR036196">
    <property type="entry name" value="Ptyr_pPase_sf"/>
</dbReference>
<evidence type="ECO:0000256" key="5">
    <source>
        <dbReference type="PIRSR" id="PIRSR617867-1"/>
    </source>
</evidence>
<dbReference type="AlphaFoldDB" id="A0A0A6RVA1"/>
<organism evidence="7 8">
    <name type="scientific">Candidatus Thiomargarita nelsonii</name>
    <dbReference type="NCBI Taxonomy" id="1003181"/>
    <lineage>
        <taxon>Bacteria</taxon>
        <taxon>Pseudomonadati</taxon>
        <taxon>Pseudomonadota</taxon>
        <taxon>Gammaproteobacteria</taxon>
        <taxon>Thiotrichales</taxon>
        <taxon>Thiotrichaceae</taxon>
        <taxon>Thiomargarita</taxon>
    </lineage>
</organism>
<comment type="similarity">
    <text evidence="1">Belongs to the low molecular weight phosphotyrosine protein phosphatase family.</text>
</comment>
<keyword evidence="4" id="KW-0904">Protein phosphatase</keyword>
<dbReference type="GO" id="GO:0004725">
    <property type="term" value="F:protein tyrosine phosphatase activity"/>
    <property type="evidence" value="ECO:0007669"/>
    <property type="project" value="UniProtKB-EC"/>
</dbReference>
<evidence type="ECO:0000313" key="7">
    <source>
        <dbReference type="EMBL" id="KHD07796.1"/>
    </source>
</evidence>
<keyword evidence="8" id="KW-1185">Reference proteome</keyword>
<dbReference type="InterPro" id="IPR023485">
    <property type="entry name" value="Ptyr_pPase"/>
</dbReference>
<dbReference type="PANTHER" id="PTHR11717:SF7">
    <property type="entry name" value="LOW MOLECULAR WEIGHT PHOSPHOTYROSINE PROTEIN PHOSPHATASE"/>
    <property type="match status" value="1"/>
</dbReference>
<dbReference type="EMBL" id="JSZA02000177">
    <property type="protein sequence ID" value="KHD07796.1"/>
    <property type="molecule type" value="Genomic_DNA"/>
</dbReference>
<reference evidence="7 8" key="1">
    <citation type="journal article" date="2016" name="Front. Microbiol.">
        <title>Single-Cell (Meta-)Genomics of a Dimorphic Candidatus Thiomargarita nelsonii Reveals Genomic Plasticity.</title>
        <authorList>
            <person name="Flood B.E."/>
            <person name="Fliss P."/>
            <person name="Jones D.S."/>
            <person name="Dick G.J."/>
            <person name="Jain S."/>
            <person name="Kaster A.K."/>
            <person name="Winkel M."/>
            <person name="Mussmann M."/>
            <person name="Bailey J."/>
        </authorList>
    </citation>
    <scope>NUCLEOTIDE SEQUENCE [LARGE SCALE GENOMIC DNA]</scope>
    <source>
        <strain evidence="7">Hydrate Ridge</strain>
    </source>
</reference>
<dbReference type="Proteomes" id="UP000030428">
    <property type="component" value="Unassembled WGS sequence"/>
</dbReference>
<dbReference type="Gene3D" id="3.40.50.2300">
    <property type="match status" value="1"/>
</dbReference>
<dbReference type="FunFam" id="3.40.50.2300:FF:000113">
    <property type="entry name" value="Low molecular weight protein-tyrosine-phosphatase"/>
    <property type="match status" value="1"/>
</dbReference>
<gene>
    <name evidence="7" type="ORF">PN36_27945</name>
</gene>
<protein>
    <recommendedName>
        <fullName evidence="2">protein-tyrosine-phosphatase</fullName>
        <ecNumber evidence="2">3.1.3.48</ecNumber>
    </recommendedName>
</protein>
<feature type="active site" evidence="5">
    <location>
        <position position="14"/>
    </location>
</feature>
<dbReference type="SMART" id="SM00226">
    <property type="entry name" value="LMWPc"/>
    <property type="match status" value="1"/>
</dbReference>
<dbReference type="InterPro" id="IPR017867">
    <property type="entry name" value="Tyr_phospatase_low_mol_wt"/>
</dbReference>
<name>A0A0A6RVA1_9GAMM</name>
<sequence length="155" mass="17526">MTKILFVCMGNICRSPTAEGVFTRLVTQTGNGSQISSDSAGTHDYHIGEPPDLRSQKAALKRGIDLSSLRARQVTPADFTKFDYILAMDRHNYQILQSLCPPEQQHKLRFFLEFAPELKRRDVPDPYYEGGFDYILDLVEAASRGLLDTLNENDK</sequence>
<evidence type="ECO:0000256" key="4">
    <source>
        <dbReference type="ARBA" id="ARBA00022912"/>
    </source>
</evidence>
<feature type="domain" description="Phosphotyrosine protein phosphatase I" evidence="6">
    <location>
        <begin position="2"/>
        <end position="149"/>
    </location>
</feature>
<evidence type="ECO:0000256" key="3">
    <source>
        <dbReference type="ARBA" id="ARBA00022801"/>
    </source>
</evidence>
<dbReference type="Pfam" id="PF01451">
    <property type="entry name" value="LMWPc"/>
    <property type="match status" value="1"/>
</dbReference>
<feature type="active site" description="Proton donor" evidence="5">
    <location>
        <position position="125"/>
    </location>
</feature>
<dbReference type="PANTHER" id="PTHR11717">
    <property type="entry name" value="LOW MOLECULAR WEIGHT PROTEIN TYROSINE PHOSPHATASE"/>
    <property type="match status" value="1"/>
</dbReference>